<proteinExistence type="predicted"/>
<dbReference type="Proteomes" id="UP001202328">
    <property type="component" value="Unassembled WGS sequence"/>
</dbReference>
<sequence>MVDVGEIAERQASVNPDNTFSSVKRFIGRNISEVDEESKQVSYQVVGGDDDENGNVKLECPAIVHEVGESDNASSIFGDLIWVVTTLISFKRDEGTDLLKDKQALQSLTEAAEKAKIELSFLTHANISLITETSDGPKRIKTTLTRAKFEELCSDLFDRYICNLLYSSIQKHNSI</sequence>
<keyword evidence="3" id="KW-0175">Coiled coil</keyword>
<feature type="coiled-coil region" evidence="3">
    <location>
        <begin position="98"/>
        <end position="125"/>
    </location>
</feature>
<dbReference type="FunFam" id="3.90.640.10:FF:000003">
    <property type="entry name" value="Molecular chaperone DnaK"/>
    <property type="match status" value="1"/>
</dbReference>
<dbReference type="Gene3D" id="3.30.420.40">
    <property type="match status" value="1"/>
</dbReference>
<dbReference type="SUPFAM" id="SSF53067">
    <property type="entry name" value="Actin-like ATPase domain"/>
    <property type="match status" value="1"/>
</dbReference>
<name>A0AAD4TLS0_9MAGN</name>
<protein>
    <submittedName>
        <fullName evidence="4">Uncharacterized protein</fullName>
    </submittedName>
</protein>
<dbReference type="EMBL" id="JAJJMB010000948">
    <property type="protein sequence ID" value="KAI3960256.1"/>
    <property type="molecule type" value="Genomic_DNA"/>
</dbReference>
<dbReference type="Pfam" id="PF00012">
    <property type="entry name" value="HSP70"/>
    <property type="match status" value="2"/>
</dbReference>
<dbReference type="GO" id="GO:0005524">
    <property type="term" value="F:ATP binding"/>
    <property type="evidence" value="ECO:0007669"/>
    <property type="project" value="UniProtKB-KW"/>
</dbReference>
<evidence type="ECO:0000313" key="5">
    <source>
        <dbReference type="Proteomes" id="UP001202328"/>
    </source>
</evidence>
<dbReference type="InterPro" id="IPR043129">
    <property type="entry name" value="ATPase_NBD"/>
</dbReference>
<dbReference type="PANTHER" id="PTHR19375">
    <property type="entry name" value="HEAT SHOCK PROTEIN 70KDA"/>
    <property type="match status" value="1"/>
</dbReference>
<evidence type="ECO:0000256" key="2">
    <source>
        <dbReference type="ARBA" id="ARBA00022840"/>
    </source>
</evidence>
<keyword evidence="2" id="KW-0067">ATP-binding</keyword>
<dbReference type="InterPro" id="IPR013126">
    <property type="entry name" value="Hsp_70_fam"/>
</dbReference>
<evidence type="ECO:0000313" key="4">
    <source>
        <dbReference type="EMBL" id="KAI3960256.1"/>
    </source>
</evidence>
<comment type="caution">
    <text evidence="4">The sequence shown here is derived from an EMBL/GenBank/DDBJ whole genome shotgun (WGS) entry which is preliminary data.</text>
</comment>
<organism evidence="4 5">
    <name type="scientific">Papaver atlanticum</name>
    <dbReference type="NCBI Taxonomy" id="357466"/>
    <lineage>
        <taxon>Eukaryota</taxon>
        <taxon>Viridiplantae</taxon>
        <taxon>Streptophyta</taxon>
        <taxon>Embryophyta</taxon>
        <taxon>Tracheophyta</taxon>
        <taxon>Spermatophyta</taxon>
        <taxon>Magnoliopsida</taxon>
        <taxon>Ranunculales</taxon>
        <taxon>Papaveraceae</taxon>
        <taxon>Papaveroideae</taxon>
        <taxon>Papaver</taxon>
    </lineage>
</organism>
<gene>
    <name evidence="4" type="ORF">MKW98_016980</name>
</gene>
<dbReference type="GO" id="GO:0140662">
    <property type="term" value="F:ATP-dependent protein folding chaperone"/>
    <property type="evidence" value="ECO:0007669"/>
    <property type="project" value="InterPro"/>
</dbReference>
<evidence type="ECO:0000256" key="1">
    <source>
        <dbReference type="ARBA" id="ARBA00022741"/>
    </source>
</evidence>
<reference evidence="4" key="1">
    <citation type="submission" date="2022-04" db="EMBL/GenBank/DDBJ databases">
        <title>A functionally conserved STORR gene fusion in Papaver species that diverged 16.8 million years ago.</title>
        <authorList>
            <person name="Catania T."/>
        </authorList>
    </citation>
    <scope>NUCLEOTIDE SEQUENCE</scope>
    <source>
        <strain evidence="4">S-188037</strain>
    </source>
</reference>
<accession>A0AAD4TLS0</accession>
<keyword evidence="5" id="KW-1185">Reference proteome</keyword>
<keyword evidence="1" id="KW-0547">Nucleotide-binding</keyword>
<dbReference type="Gene3D" id="3.90.640.10">
    <property type="entry name" value="Actin, Chain A, domain 4"/>
    <property type="match status" value="1"/>
</dbReference>
<evidence type="ECO:0000256" key="3">
    <source>
        <dbReference type="SAM" id="Coils"/>
    </source>
</evidence>
<dbReference type="AlphaFoldDB" id="A0AAD4TLS0"/>